<dbReference type="EMBL" id="JQBX01000016">
    <property type="protein sequence ID" value="KRN93378.1"/>
    <property type="molecule type" value="Genomic_DNA"/>
</dbReference>
<proteinExistence type="predicted"/>
<dbReference type="STRING" id="331679.IV81_GL000577"/>
<accession>A0A0R2KV54</accession>
<keyword evidence="1" id="KW-0472">Membrane</keyword>
<sequence>MDFKFGKRINYHPIIQSVICGVIAALIIMLFQVSLIGIILSGAAVFLLVSLGYYPHYLTYLYGAWEISGDKIYYYDMSTYGRRLKQVFSPTQSKFEVINFEDISEMRVVQNKDQITSKSILGTWYLPELFMPWLRPKYLIAVKTRGGRTINIDLSWDQMWSKKDATSEIRDAIAYLKQSNMMMTR</sequence>
<dbReference type="AlphaFoldDB" id="A0A0R2KV54"/>
<gene>
    <name evidence="2" type="ORF">IV81_GL000577</name>
</gene>
<keyword evidence="1" id="KW-1133">Transmembrane helix</keyword>
<name>A0A0R2KV54_9LACO</name>
<comment type="caution">
    <text evidence="2">The sequence shown here is derived from an EMBL/GenBank/DDBJ whole genome shotgun (WGS) entry which is preliminary data.</text>
</comment>
<dbReference type="PATRIC" id="fig|331679.3.peg.584"/>
<evidence type="ECO:0000256" key="1">
    <source>
        <dbReference type="SAM" id="Phobius"/>
    </source>
</evidence>
<feature type="transmembrane region" description="Helical" evidence="1">
    <location>
        <begin position="12"/>
        <end position="30"/>
    </location>
</feature>
<protein>
    <submittedName>
        <fullName evidence="2">Uncharacterized protein</fullName>
    </submittedName>
</protein>
<dbReference type="Proteomes" id="UP000051859">
    <property type="component" value="Unassembled WGS sequence"/>
</dbReference>
<reference evidence="2 3" key="1">
    <citation type="journal article" date="2015" name="Genome Announc.">
        <title>Expanding the biotechnology potential of lactobacilli through comparative genomics of 213 strains and associated genera.</title>
        <authorList>
            <person name="Sun Z."/>
            <person name="Harris H.M."/>
            <person name="McCann A."/>
            <person name="Guo C."/>
            <person name="Argimon S."/>
            <person name="Zhang W."/>
            <person name="Yang X."/>
            <person name="Jeffery I.B."/>
            <person name="Cooney J.C."/>
            <person name="Kagawa T.F."/>
            <person name="Liu W."/>
            <person name="Song Y."/>
            <person name="Salvetti E."/>
            <person name="Wrobel A."/>
            <person name="Rasinkangas P."/>
            <person name="Parkhill J."/>
            <person name="Rea M.C."/>
            <person name="O'Sullivan O."/>
            <person name="Ritari J."/>
            <person name="Douillard F.P."/>
            <person name="Paul Ross R."/>
            <person name="Yang R."/>
            <person name="Briner A.E."/>
            <person name="Felis G.E."/>
            <person name="de Vos W.M."/>
            <person name="Barrangou R."/>
            <person name="Klaenhammer T.R."/>
            <person name="Caufield P.W."/>
            <person name="Cui Y."/>
            <person name="Zhang H."/>
            <person name="O'Toole P.W."/>
        </authorList>
    </citation>
    <scope>NUCLEOTIDE SEQUENCE [LARGE SCALE GENOMIC DNA]</scope>
    <source>
        <strain evidence="2 3">DSM 18001</strain>
    </source>
</reference>
<evidence type="ECO:0000313" key="3">
    <source>
        <dbReference type="Proteomes" id="UP000051859"/>
    </source>
</evidence>
<keyword evidence="1" id="KW-0812">Transmembrane</keyword>
<keyword evidence="3" id="KW-1185">Reference proteome</keyword>
<evidence type="ECO:0000313" key="2">
    <source>
        <dbReference type="EMBL" id="KRN93378.1"/>
    </source>
</evidence>
<dbReference type="RefSeq" id="WP_057803802.1">
    <property type="nucleotide sequence ID" value="NZ_JQBX01000016.1"/>
</dbReference>
<organism evidence="2 3">
    <name type="scientific">Pediococcus stilesii</name>
    <dbReference type="NCBI Taxonomy" id="331679"/>
    <lineage>
        <taxon>Bacteria</taxon>
        <taxon>Bacillati</taxon>
        <taxon>Bacillota</taxon>
        <taxon>Bacilli</taxon>
        <taxon>Lactobacillales</taxon>
        <taxon>Lactobacillaceae</taxon>
        <taxon>Pediococcus</taxon>
    </lineage>
</organism>
<feature type="transmembrane region" description="Helical" evidence="1">
    <location>
        <begin position="36"/>
        <end position="54"/>
    </location>
</feature>